<dbReference type="EMBL" id="VULY01000018">
    <property type="protein sequence ID" value="MSR94770.1"/>
    <property type="molecule type" value="Genomic_DNA"/>
</dbReference>
<keyword evidence="7" id="KW-1185">Reference proteome</keyword>
<dbReference type="GO" id="GO:0030246">
    <property type="term" value="F:carbohydrate binding"/>
    <property type="evidence" value="ECO:0007669"/>
    <property type="project" value="UniProtKB-ARBA"/>
</dbReference>
<dbReference type="PANTHER" id="PTHR46847:SF1">
    <property type="entry name" value="D-ALLOSE-BINDING PERIPLASMIC PROTEIN-RELATED"/>
    <property type="match status" value="1"/>
</dbReference>
<dbReference type="PANTHER" id="PTHR46847">
    <property type="entry name" value="D-ALLOSE-BINDING PERIPLASMIC PROTEIN-RELATED"/>
    <property type="match status" value="1"/>
</dbReference>
<dbReference type="PROSITE" id="PS51257">
    <property type="entry name" value="PROKAR_LIPOPROTEIN"/>
    <property type="match status" value="1"/>
</dbReference>
<accession>A0A6N7V3S7</accession>
<dbReference type="Gene3D" id="3.40.50.2300">
    <property type="match status" value="2"/>
</dbReference>
<sequence>MKKKIVAGLLTAAMVCVMIAGCAGQKETKKEGEKKEEAFKAGFVVGSFEHVFYQQIRDGIEEQAKELGMDATVTDAELDPNIASDRIQDFVTQGCDAVALSCNDAAGVKPAIENADKEGVKMFTFDCTTDSEAIQCFVGTDNLEGGRLGGQELLKYSKDGDTVGIICYPTASSCLDRQNGALEVLEKEDRKVVYDNNYEGDANKAQEIMENMLTAHPDMAAVFCVGDPAATGALAAIKAAGSDCKIIGFDGNPEAKEAIADKEGNGKWWVSEIAQNPKEIGKQIVEQMHQYLSTGKVKEKTIYIAPYVIDASNVSEK</sequence>
<proteinExistence type="inferred from homology"/>
<dbReference type="GO" id="GO:0030313">
    <property type="term" value="C:cell envelope"/>
    <property type="evidence" value="ECO:0007669"/>
    <property type="project" value="UniProtKB-SubCell"/>
</dbReference>
<gene>
    <name evidence="6" type="ORF">FYJ34_10995</name>
</gene>
<evidence type="ECO:0000256" key="1">
    <source>
        <dbReference type="ARBA" id="ARBA00004196"/>
    </source>
</evidence>
<feature type="signal peptide" evidence="4">
    <location>
        <begin position="1"/>
        <end position="22"/>
    </location>
</feature>
<dbReference type="AlphaFoldDB" id="A0A6N7V3S7"/>
<comment type="caution">
    <text evidence="6">The sequence shown here is derived from an EMBL/GenBank/DDBJ whole genome shotgun (WGS) entry which is preliminary data.</text>
</comment>
<evidence type="ECO:0000313" key="6">
    <source>
        <dbReference type="EMBL" id="MSR94770.1"/>
    </source>
</evidence>
<comment type="similarity">
    <text evidence="2">Belongs to the bacterial solute-binding protein 2 family.</text>
</comment>
<name>A0A6N7V3S7_9FIRM</name>
<keyword evidence="3 4" id="KW-0732">Signal</keyword>
<dbReference type="InterPro" id="IPR028082">
    <property type="entry name" value="Peripla_BP_I"/>
</dbReference>
<dbReference type="SUPFAM" id="SSF53822">
    <property type="entry name" value="Periplasmic binding protein-like I"/>
    <property type="match status" value="1"/>
</dbReference>
<comment type="subcellular location">
    <subcellularLocation>
        <location evidence="1">Cell envelope</location>
    </subcellularLocation>
</comment>
<feature type="domain" description="Periplasmic binding protein" evidence="5">
    <location>
        <begin position="42"/>
        <end position="295"/>
    </location>
</feature>
<evidence type="ECO:0000313" key="7">
    <source>
        <dbReference type="Proteomes" id="UP000434409"/>
    </source>
</evidence>
<reference evidence="6 7" key="1">
    <citation type="submission" date="2019-08" db="EMBL/GenBank/DDBJ databases">
        <title>In-depth cultivation of the pig gut microbiome towards novel bacterial diversity and tailored functional studies.</title>
        <authorList>
            <person name="Wylensek D."/>
            <person name="Hitch T.C.A."/>
            <person name="Clavel T."/>
        </authorList>
    </citation>
    <scope>NUCLEOTIDE SEQUENCE [LARGE SCALE GENOMIC DNA]</scope>
    <source>
        <strain evidence="6 7">68-1-5</strain>
    </source>
</reference>
<dbReference type="RefSeq" id="WP_154478606.1">
    <property type="nucleotide sequence ID" value="NZ_JAQYBV010000059.1"/>
</dbReference>
<dbReference type="Pfam" id="PF13407">
    <property type="entry name" value="Peripla_BP_4"/>
    <property type="match status" value="1"/>
</dbReference>
<evidence type="ECO:0000256" key="3">
    <source>
        <dbReference type="ARBA" id="ARBA00022729"/>
    </source>
</evidence>
<dbReference type="Proteomes" id="UP000434409">
    <property type="component" value="Unassembled WGS sequence"/>
</dbReference>
<organism evidence="6 7">
    <name type="scientific">Suipraeoptans intestinalis</name>
    <dbReference type="NCBI Taxonomy" id="2606628"/>
    <lineage>
        <taxon>Bacteria</taxon>
        <taxon>Bacillati</taxon>
        <taxon>Bacillota</taxon>
        <taxon>Clostridia</taxon>
        <taxon>Lachnospirales</taxon>
        <taxon>Lachnospiraceae</taxon>
        <taxon>Suipraeoptans</taxon>
    </lineage>
</organism>
<feature type="chain" id="PRO_5038582693" evidence="4">
    <location>
        <begin position="23"/>
        <end position="317"/>
    </location>
</feature>
<protein>
    <submittedName>
        <fullName evidence="6">Sugar ABC transporter substrate-binding protein</fullName>
    </submittedName>
</protein>
<evidence type="ECO:0000256" key="2">
    <source>
        <dbReference type="ARBA" id="ARBA00007639"/>
    </source>
</evidence>
<evidence type="ECO:0000259" key="5">
    <source>
        <dbReference type="Pfam" id="PF13407"/>
    </source>
</evidence>
<evidence type="ECO:0000256" key="4">
    <source>
        <dbReference type="SAM" id="SignalP"/>
    </source>
</evidence>
<dbReference type="InterPro" id="IPR025997">
    <property type="entry name" value="SBP_2_dom"/>
</dbReference>